<name>A0A3N0V2K1_9PROT</name>
<organism evidence="2 3">
    <name type="scientific">Pseudomethylobacillus aquaticus</name>
    <dbReference type="NCBI Taxonomy" id="2676064"/>
    <lineage>
        <taxon>Bacteria</taxon>
        <taxon>Pseudomonadati</taxon>
        <taxon>Pseudomonadota</taxon>
        <taxon>Betaproteobacteria</taxon>
        <taxon>Nitrosomonadales</taxon>
        <taxon>Methylophilaceae</taxon>
        <taxon>Pseudomethylobacillus</taxon>
    </lineage>
</organism>
<keyword evidence="1" id="KW-1133">Transmembrane helix</keyword>
<keyword evidence="1" id="KW-0812">Transmembrane</keyword>
<evidence type="ECO:0000313" key="3">
    <source>
        <dbReference type="Proteomes" id="UP000275137"/>
    </source>
</evidence>
<keyword evidence="3" id="KW-1185">Reference proteome</keyword>
<dbReference type="AlphaFoldDB" id="A0A3N0V2K1"/>
<feature type="transmembrane region" description="Helical" evidence="1">
    <location>
        <begin position="15"/>
        <end position="35"/>
    </location>
</feature>
<sequence length="193" mass="22327">MELYVLKASVSGIDYPAYITAIGTLISVVTAIWITRWESSKAASRLRKQEAEKLQRIIHLVKACSLLFRSAQGALASEDEFDKYKKDSSITRHQVARNWVTKIEISDTPSDAIANLCFDLIDYIDKTIIIRQEMDTHNSFDSIASKRKEWLTTTDESLRKCKHIIDILEKDKEKLIGNPDKINGKRFFFWRRK</sequence>
<protein>
    <submittedName>
        <fullName evidence="2">Uncharacterized protein</fullName>
    </submittedName>
</protein>
<accession>A0A3N0V2K1</accession>
<dbReference type="Proteomes" id="UP000275137">
    <property type="component" value="Unassembled WGS sequence"/>
</dbReference>
<dbReference type="EMBL" id="RJVP01000002">
    <property type="protein sequence ID" value="ROH86832.1"/>
    <property type="molecule type" value="Genomic_DNA"/>
</dbReference>
<evidence type="ECO:0000256" key="1">
    <source>
        <dbReference type="SAM" id="Phobius"/>
    </source>
</evidence>
<keyword evidence="1" id="KW-0472">Membrane</keyword>
<comment type="caution">
    <text evidence="2">The sequence shown here is derived from an EMBL/GenBank/DDBJ whole genome shotgun (WGS) entry which is preliminary data.</text>
</comment>
<proteinExistence type="predicted"/>
<gene>
    <name evidence="2" type="ORF">ED236_03760</name>
</gene>
<evidence type="ECO:0000313" key="2">
    <source>
        <dbReference type="EMBL" id="ROH86832.1"/>
    </source>
</evidence>
<reference evidence="2 3" key="1">
    <citation type="submission" date="2018-10" db="EMBL/GenBank/DDBJ databases">
        <authorList>
            <person name="Chen W.-M."/>
        </authorList>
    </citation>
    <scope>NUCLEOTIDE SEQUENCE [LARGE SCALE GENOMIC DNA]</scope>
    <source>
        <strain evidence="2 3">H-5</strain>
    </source>
</reference>
<dbReference type="RefSeq" id="WP_123236641.1">
    <property type="nucleotide sequence ID" value="NZ_RJVP01000002.1"/>
</dbReference>